<dbReference type="InterPro" id="IPR048198">
    <property type="entry name" value="YtrI"/>
</dbReference>
<dbReference type="NCBIfam" id="NF041479">
    <property type="entry name" value="spor_membprot_YtrI"/>
    <property type="match status" value="1"/>
</dbReference>
<evidence type="ECO:0000259" key="3">
    <source>
        <dbReference type="Pfam" id="PF26347"/>
    </source>
</evidence>
<dbReference type="OrthoDB" id="2691164at2"/>
<name>A0A1G6GN02_9BACI</name>
<gene>
    <name evidence="4" type="ORF">SAMN05421737_101282</name>
</gene>
<accession>A0A1G6GN02</accession>
<keyword evidence="2" id="KW-1133">Transmembrane helix</keyword>
<dbReference type="InterPro" id="IPR058620">
    <property type="entry name" value="YtrI_C"/>
</dbReference>
<evidence type="ECO:0000256" key="2">
    <source>
        <dbReference type="SAM" id="Phobius"/>
    </source>
</evidence>
<dbReference type="RefSeq" id="WP_090774499.1">
    <property type="nucleotide sequence ID" value="NZ_FMYM01000001.1"/>
</dbReference>
<dbReference type="AlphaFoldDB" id="A0A1G6GN02"/>
<dbReference type="Pfam" id="PF26347">
    <property type="entry name" value="YtrI_sporulation"/>
    <property type="match status" value="1"/>
</dbReference>
<reference evidence="5" key="1">
    <citation type="submission" date="2016-09" db="EMBL/GenBank/DDBJ databases">
        <authorList>
            <person name="Varghese N."/>
            <person name="Submissions S."/>
        </authorList>
    </citation>
    <scope>NUCLEOTIDE SEQUENCE [LARGE SCALE GENOMIC DNA]</scope>
    <source>
        <strain evidence="5">25nlg</strain>
    </source>
</reference>
<feature type="transmembrane region" description="Helical" evidence="2">
    <location>
        <begin position="12"/>
        <end position="30"/>
    </location>
</feature>
<feature type="coiled-coil region" evidence="1">
    <location>
        <begin position="38"/>
        <end position="72"/>
    </location>
</feature>
<dbReference type="Proteomes" id="UP000242662">
    <property type="component" value="Unassembled WGS sequence"/>
</dbReference>
<keyword evidence="5" id="KW-1185">Reference proteome</keyword>
<keyword evidence="2" id="KW-0812">Transmembrane</keyword>
<feature type="domain" description="Sporulation membrane protein YtrI C-terminal" evidence="3">
    <location>
        <begin position="80"/>
        <end position="163"/>
    </location>
</feature>
<evidence type="ECO:0000313" key="4">
    <source>
        <dbReference type="EMBL" id="SDB83420.1"/>
    </source>
</evidence>
<dbReference type="STRING" id="1464122.SAMN05421737_101282"/>
<evidence type="ECO:0000313" key="5">
    <source>
        <dbReference type="Proteomes" id="UP000242662"/>
    </source>
</evidence>
<sequence length="169" mass="19705">MLVPRYKKHRGWLRFFAGIALGIFIGWGFFVTEYGASYDQFSTDLSRQESEISFLKQENTRLIEDIRLQNEENANKLVIQKVSVSIINSDKHRLSQLHLYELKQQVLQELVELQGVNIETIEHVKDVLRGAIENKTYEVNGTKYTLVMRSVYVYTTLQIDMEIISVKDT</sequence>
<keyword evidence="2" id="KW-0472">Membrane</keyword>
<proteinExistence type="predicted"/>
<protein>
    <recommendedName>
        <fullName evidence="3">Sporulation membrane protein YtrI C-terminal domain-containing protein</fullName>
    </recommendedName>
</protein>
<organism evidence="4 5">
    <name type="scientific">Shouchella lonarensis</name>
    <dbReference type="NCBI Taxonomy" id="1464122"/>
    <lineage>
        <taxon>Bacteria</taxon>
        <taxon>Bacillati</taxon>
        <taxon>Bacillota</taxon>
        <taxon>Bacilli</taxon>
        <taxon>Bacillales</taxon>
        <taxon>Bacillaceae</taxon>
        <taxon>Shouchella</taxon>
    </lineage>
</organism>
<evidence type="ECO:0000256" key="1">
    <source>
        <dbReference type="SAM" id="Coils"/>
    </source>
</evidence>
<dbReference type="EMBL" id="FMYM01000001">
    <property type="protein sequence ID" value="SDB83420.1"/>
    <property type="molecule type" value="Genomic_DNA"/>
</dbReference>
<keyword evidence="1" id="KW-0175">Coiled coil</keyword>